<dbReference type="Proteomes" id="UP000007110">
    <property type="component" value="Unassembled WGS sequence"/>
</dbReference>
<proteinExistence type="predicted"/>
<feature type="region of interest" description="Disordered" evidence="1">
    <location>
        <begin position="45"/>
        <end position="231"/>
    </location>
</feature>
<feature type="region of interest" description="Disordered" evidence="1">
    <location>
        <begin position="1"/>
        <end position="31"/>
    </location>
</feature>
<accession>A0A7M7NHU5</accession>
<dbReference type="RefSeq" id="XP_030836825.1">
    <property type="nucleotide sequence ID" value="XM_030980965.1"/>
</dbReference>
<feature type="compositionally biased region" description="Polar residues" evidence="1">
    <location>
        <begin position="205"/>
        <end position="220"/>
    </location>
</feature>
<evidence type="ECO:0000313" key="2">
    <source>
        <dbReference type="EnsemblMetazoa" id="XP_030836825"/>
    </source>
</evidence>
<feature type="compositionally biased region" description="Basic residues" evidence="1">
    <location>
        <begin position="155"/>
        <end position="166"/>
    </location>
</feature>
<dbReference type="GeneID" id="762557"/>
<sequence>MEAPVPGPEVVPGSTGKPSQFRKEGPFDQKPVSLVETHTWKTMDNTFPTDQQWKEVQKRKKKKKSSQSFLSTDTQDRIGVQRAIYGAREWDRDRAPPDYVKAQKSLRKISQTPSSDKMSRLQPLTKQLPLLSQQRLSPPTLPSPSRLHGDETDSHRHHPHAHHHHSKSEPDPRTDLFTSHAPLRPITPGNALDTPRPAASPELPTYSQAISRGTRPSTRGSEVRVVKETSI</sequence>
<name>A0A7M7NHU5_STRPU</name>
<reference evidence="2" key="2">
    <citation type="submission" date="2021-01" db="UniProtKB">
        <authorList>
            <consortium name="EnsemblMetazoa"/>
        </authorList>
    </citation>
    <scope>IDENTIFICATION</scope>
</reference>
<keyword evidence="3" id="KW-1185">Reference proteome</keyword>
<dbReference type="KEGG" id="spu:762557"/>
<evidence type="ECO:0000313" key="3">
    <source>
        <dbReference type="Proteomes" id="UP000007110"/>
    </source>
</evidence>
<dbReference type="InParanoid" id="A0A7M7NHU5"/>
<dbReference type="EnsemblMetazoa" id="XM_030980965">
    <property type="protein sequence ID" value="XP_030836825"/>
    <property type="gene ID" value="LOC762557"/>
</dbReference>
<dbReference type="AlphaFoldDB" id="A0A7M7NHU5"/>
<organism evidence="2 3">
    <name type="scientific">Strongylocentrotus purpuratus</name>
    <name type="common">Purple sea urchin</name>
    <dbReference type="NCBI Taxonomy" id="7668"/>
    <lineage>
        <taxon>Eukaryota</taxon>
        <taxon>Metazoa</taxon>
        <taxon>Echinodermata</taxon>
        <taxon>Eleutherozoa</taxon>
        <taxon>Echinozoa</taxon>
        <taxon>Echinoidea</taxon>
        <taxon>Euechinoidea</taxon>
        <taxon>Echinacea</taxon>
        <taxon>Camarodonta</taxon>
        <taxon>Echinidea</taxon>
        <taxon>Strongylocentrotidae</taxon>
        <taxon>Strongylocentrotus</taxon>
    </lineage>
</organism>
<feature type="compositionally biased region" description="Basic and acidic residues" evidence="1">
    <location>
        <begin position="221"/>
        <end position="231"/>
    </location>
</feature>
<evidence type="ECO:0000256" key="1">
    <source>
        <dbReference type="SAM" id="MobiDB-lite"/>
    </source>
</evidence>
<protein>
    <submittedName>
        <fullName evidence="2">Uncharacterized protein</fullName>
    </submittedName>
</protein>
<reference evidence="3" key="1">
    <citation type="submission" date="2015-02" db="EMBL/GenBank/DDBJ databases">
        <title>Genome sequencing for Strongylocentrotus purpuratus.</title>
        <authorList>
            <person name="Murali S."/>
            <person name="Liu Y."/>
            <person name="Vee V."/>
            <person name="English A."/>
            <person name="Wang M."/>
            <person name="Skinner E."/>
            <person name="Han Y."/>
            <person name="Muzny D.M."/>
            <person name="Worley K.C."/>
            <person name="Gibbs R.A."/>
        </authorList>
    </citation>
    <scope>NUCLEOTIDE SEQUENCE</scope>
</reference>
<feature type="compositionally biased region" description="Low complexity" evidence="1">
    <location>
        <begin position="127"/>
        <end position="146"/>
    </location>
</feature>